<dbReference type="SUPFAM" id="SSF109604">
    <property type="entry name" value="HD-domain/PDEase-like"/>
    <property type="match status" value="1"/>
</dbReference>
<dbReference type="InterPro" id="IPR003607">
    <property type="entry name" value="HD/PDEase_dom"/>
</dbReference>
<dbReference type="Gene3D" id="1.10.3210.10">
    <property type="entry name" value="Hypothetical protein af1432"/>
    <property type="match status" value="1"/>
</dbReference>
<dbReference type="InterPro" id="IPR006674">
    <property type="entry name" value="HD_domain"/>
</dbReference>
<dbReference type="PANTHER" id="PTHR35569:SF1">
    <property type="entry name" value="CYANAMIDE HYDRATASE DDI2-RELATED"/>
    <property type="match status" value="1"/>
</dbReference>
<evidence type="ECO:0000313" key="2">
    <source>
        <dbReference type="EMBL" id="OQD70262.1"/>
    </source>
</evidence>
<sequence>MTNPITNYGFTAVPASASTLLTSTPAYNTSNKPLGPLPSPVSSTPIPTTALAKRINTYALSHLPEPTYNHSLRVYHFGLAIKRYRFPHADWDFSDETYFLACLLHDIGTTDENLQKTRMSFEFYGGFLALEVLQYGGEAPREQAESVAEAIIRHQDLCDVGRITALGQLLQLATIFDNTGEYADLVHPHTITDVLAHFPRHHWSRCFASTINRENGMKPWAHTTALGEEAFPAKVLGNKLMEQYE</sequence>
<dbReference type="OrthoDB" id="409121at2759"/>
<accession>A0A1V6P0E1</accession>
<dbReference type="Pfam" id="PF01966">
    <property type="entry name" value="HD"/>
    <property type="match status" value="1"/>
</dbReference>
<comment type="caution">
    <text evidence="2">The sequence shown here is derived from an EMBL/GenBank/DDBJ whole genome shotgun (WGS) entry which is preliminary data.</text>
</comment>
<feature type="domain" description="HD" evidence="1">
    <location>
        <begin position="67"/>
        <end position="179"/>
    </location>
</feature>
<reference evidence="3" key="1">
    <citation type="journal article" date="2017" name="Nat. Microbiol.">
        <title>Global analysis of biosynthetic gene clusters reveals vast potential of secondary metabolite production in Penicillium species.</title>
        <authorList>
            <person name="Nielsen J.C."/>
            <person name="Grijseels S."/>
            <person name="Prigent S."/>
            <person name="Ji B."/>
            <person name="Dainat J."/>
            <person name="Nielsen K.F."/>
            <person name="Frisvad J.C."/>
            <person name="Workman M."/>
            <person name="Nielsen J."/>
        </authorList>
    </citation>
    <scope>NUCLEOTIDE SEQUENCE [LARGE SCALE GENOMIC DNA]</scope>
    <source>
        <strain evidence="3">IBT 11843</strain>
    </source>
</reference>
<dbReference type="EMBL" id="MDYL01000025">
    <property type="protein sequence ID" value="OQD70262.1"/>
    <property type="molecule type" value="Genomic_DNA"/>
</dbReference>
<dbReference type="Proteomes" id="UP000191522">
    <property type="component" value="Unassembled WGS sequence"/>
</dbReference>
<protein>
    <recommendedName>
        <fullName evidence="1">HD domain-containing protein</fullName>
    </recommendedName>
</protein>
<dbReference type="CDD" id="cd00077">
    <property type="entry name" value="HDc"/>
    <property type="match status" value="1"/>
</dbReference>
<dbReference type="PANTHER" id="PTHR35569">
    <property type="entry name" value="CYANAMIDE HYDRATASE DDI2-RELATED"/>
    <property type="match status" value="1"/>
</dbReference>
<dbReference type="SMART" id="SM00471">
    <property type="entry name" value="HDc"/>
    <property type="match status" value="1"/>
</dbReference>
<organism evidence="2 3">
    <name type="scientific">Penicillium decumbens</name>
    <dbReference type="NCBI Taxonomy" id="69771"/>
    <lineage>
        <taxon>Eukaryota</taxon>
        <taxon>Fungi</taxon>
        <taxon>Dikarya</taxon>
        <taxon>Ascomycota</taxon>
        <taxon>Pezizomycotina</taxon>
        <taxon>Eurotiomycetes</taxon>
        <taxon>Eurotiomycetidae</taxon>
        <taxon>Eurotiales</taxon>
        <taxon>Aspergillaceae</taxon>
        <taxon>Penicillium</taxon>
    </lineage>
</organism>
<dbReference type="PROSITE" id="PS51831">
    <property type="entry name" value="HD"/>
    <property type="match status" value="1"/>
</dbReference>
<dbReference type="AlphaFoldDB" id="A0A1V6P0E1"/>
<dbReference type="NCBIfam" id="TIGR03401">
    <property type="entry name" value="cyanamide_fam"/>
    <property type="match status" value="1"/>
</dbReference>
<gene>
    <name evidence="2" type="ORF">PENDEC_c025G02480</name>
</gene>
<name>A0A1V6P0E1_PENDC</name>
<evidence type="ECO:0000259" key="1">
    <source>
        <dbReference type="PROSITE" id="PS51831"/>
    </source>
</evidence>
<evidence type="ECO:0000313" key="3">
    <source>
        <dbReference type="Proteomes" id="UP000191522"/>
    </source>
</evidence>
<dbReference type="InterPro" id="IPR017771">
    <property type="entry name" value="Cyanamide_hydratase_HD"/>
</dbReference>
<proteinExistence type="predicted"/>
<dbReference type="OMA" id="PWAHTTH"/>
<keyword evidence="3" id="KW-1185">Reference proteome</keyword>